<dbReference type="CDD" id="cd05466">
    <property type="entry name" value="PBP2_LTTR_substrate"/>
    <property type="match status" value="1"/>
</dbReference>
<dbReference type="InterPro" id="IPR036390">
    <property type="entry name" value="WH_DNA-bd_sf"/>
</dbReference>
<dbReference type="Proteomes" id="UP001501490">
    <property type="component" value="Unassembled WGS sequence"/>
</dbReference>
<organism evidence="6 7">
    <name type="scientific">Microlunatus ginsengisoli</name>
    <dbReference type="NCBI Taxonomy" id="363863"/>
    <lineage>
        <taxon>Bacteria</taxon>
        <taxon>Bacillati</taxon>
        <taxon>Actinomycetota</taxon>
        <taxon>Actinomycetes</taxon>
        <taxon>Propionibacteriales</taxon>
        <taxon>Propionibacteriaceae</taxon>
        <taxon>Microlunatus</taxon>
    </lineage>
</organism>
<dbReference type="InterPro" id="IPR005119">
    <property type="entry name" value="LysR_subst-bd"/>
</dbReference>
<keyword evidence="4" id="KW-0804">Transcription</keyword>
<reference evidence="7" key="1">
    <citation type="journal article" date="2019" name="Int. J. Syst. Evol. Microbiol.">
        <title>The Global Catalogue of Microorganisms (GCM) 10K type strain sequencing project: providing services to taxonomists for standard genome sequencing and annotation.</title>
        <authorList>
            <consortium name="The Broad Institute Genomics Platform"/>
            <consortium name="The Broad Institute Genome Sequencing Center for Infectious Disease"/>
            <person name="Wu L."/>
            <person name="Ma J."/>
        </authorList>
    </citation>
    <scope>NUCLEOTIDE SEQUENCE [LARGE SCALE GENOMIC DNA]</scope>
    <source>
        <strain evidence="7">JCM 16929</strain>
    </source>
</reference>
<evidence type="ECO:0000256" key="3">
    <source>
        <dbReference type="ARBA" id="ARBA00023125"/>
    </source>
</evidence>
<gene>
    <name evidence="6" type="ORF">GCM10022236_16410</name>
</gene>
<proteinExistence type="inferred from homology"/>
<evidence type="ECO:0000256" key="4">
    <source>
        <dbReference type="ARBA" id="ARBA00023163"/>
    </source>
</evidence>
<dbReference type="InterPro" id="IPR036388">
    <property type="entry name" value="WH-like_DNA-bd_sf"/>
</dbReference>
<feature type="domain" description="HTH lysR-type" evidence="5">
    <location>
        <begin position="1"/>
        <end position="62"/>
    </location>
</feature>
<comment type="similarity">
    <text evidence="1">Belongs to the LysR transcriptional regulatory family.</text>
</comment>
<evidence type="ECO:0000313" key="7">
    <source>
        <dbReference type="Proteomes" id="UP001501490"/>
    </source>
</evidence>
<keyword evidence="2" id="KW-0805">Transcription regulation</keyword>
<comment type="caution">
    <text evidence="6">The sequence shown here is derived from an EMBL/GenBank/DDBJ whole genome shotgun (WGS) entry which is preliminary data.</text>
</comment>
<protein>
    <submittedName>
        <fullName evidence="6">LysR family transcriptional regulator</fullName>
    </submittedName>
</protein>
<keyword evidence="3" id="KW-0238">DNA-binding</keyword>
<dbReference type="PROSITE" id="PS50931">
    <property type="entry name" value="HTH_LYSR"/>
    <property type="match status" value="1"/>
</dbReference>
<evidence type="ECO:0000259" key="5">
    <source>
        <dbReference type="PROSITE" id="PS50931"/>
    </source>
</evidence>
<dbReference type="Gene3D" id="3.40.190.10">
    <property type="entry name" value="Periplasmic binding protein-like II"/>
    <property type="match status" value="2"/>
</dbReference>
<evidence type="ECO:0000313" key="6">
    <source>
        <dbReference type="EMBL" id="GAA3615166.1"/>
    </source>
</evidence>
<evidence type="ECO:0000256" key="2">
    <source>
        <dbReference type="ARBA" id="ARBA00023015"/>
    </source>
</evidence>
<dbReference type="SUPFAM" id="SSF46785">
    <property type="entry name" value="Winged helix' DNA-binding domain"/>
    <property type="match status" value="1"/>
</dbReference>
<dbReference type="PANTHER" id="PTHR30346:SF29">
    <property type="entry name" value="LYSR SUBSTRATE-BINDING"/>
    <property type="match status" value="1"/>
</dbReference>
<dbReference type="InterPro" id="IPR000847">
    <property type="entry name" value="LysR_HTH_N"/>
</dbReference>
<evidence type="ECO:0000256" key="1">
    <source>
        <dbReference type="ARBA" id="ARBA00009437"/>
    </source>
</evidence>
<dbReference type="RefSeq" id="WP_344803249.1">
    <property type="nucleotide sequence ID" value="NZ_BAABAB010000010.1"/>
</dbReference>
<name>A0ABP6ZND0_9ACTN</name>
<dbReference type="PANTHER" id="PTHR30346">
    <property type="entry name" value="TRANSCRIPTIONAL DUAL REGULATOR HCAR-RELATED"/>
    <property type="match status" value="1"/>
</dbReference>
<dbReference type="EMBL" id="BAABAB010000010">
    <property type="protein sequence ID" value="GAA3615166.1"/>
    <property type="molecule type" value="Genomic_DNA"/>
</dbReference>
<dbReference type="Pfam" id="PF03466">
    <property type="entry name" value="LysR_substrate"/>
    <property type="match status" value="1"/>
</dbReference>
<dbReference type="Pfam" id="PF00126">
    <property type="entry name" value="HTH_1"/>
    <property type="match status" value="1"/>
</dbReference>
<accession>A0ABP6ZND0</accession>
<sequence>MDVQLGWPDLELVRELGDRGSVTAVAEASHRTPSAVSQQLKSLQRRLGIPLVERDGRGLRLTDAGRALADSATGVATALAEADASWRRFLGDVSGTVRLASFFSASELFIPGLVERLALRFPRVRLDTFDEDVSQDGFADLVADYDIVVAHRSDDTEPAPRPNIRVVPLLREPLDVGLPLGHPLAGRAAVEPADLVGEPWTAPPVGFPIERALLALSARAGQPVRVVRRTTHLPLMERLVSRGQCLALLPRYSTLDHADGRFALVPLTGLRAGRHVEALLRPDREARRVVAAVLEELRAEAAQISAGR</sequence>
<keyword evidence="7" id="KW-1185">Reference proteome</keyword>
<dbReference type="SUPFAM" id="SSF53850">
    <property type="entry name" value="Periplasmic binding protein-like II"/>
    <property type="match status" value="1"/>
</dbReference>
<dbReference type="Gene3D" id="1.10.10.10">
    <property type="entry name" value="Winged helix-like DNA-binding domain superfamily/Winged helix DNA-binding domain"/>
    <property type="match status" value="1"/>
</dbReference>